<keyword evidence="2" id="KW-0449">Lipoprotein</keyword>
<dbReference type="PANTHER" id="PTHR30203">
    <property type="entry name" value="OUTER MEMBRANE CATION EFFLUX PROTEIN"/>
    <property type="match status" value="1"/>
</dbReference>
<keyword evidence="2" id="KW-0812">Transmembrane</keyword>
<evidence type="ECO:0000313" key="5">
    <source>
        <dbReference type="Proteomes" id="UP000346198"/>
    </source>
</evidence>
<dbReference type="SUPFAM" id="SSF56954">
    <property type="entry name" value="Outer membrane efflux proteins (OEP)"/>
    <property type="match status" value="1"/>
</dbReference>
<evidence type="ECO:0000256" key="2">
    <source>
        <dbReference type="RuleBase" id="RU362097"/>
    </source>
</evidence>
<comment type="subcellular location">
    <subcellularLocation>
        <location evidence="2">Cell membrane</location>
        <topology evidence="2">Lipid-anchor</topology>
    </subcellularLocation>
</comment>
<proteinExistence type="inferred from homology"/>
<dbReference type="Gene3D" id="2.20.200.10">
    <property type="entry name" value="Outer membrane efflux proteins (OEP)"/>
    <property type="match status" value="1"/>
</dbReference>
<sequence>MMNSKWNKRRRLRELRPVKRTCEIGKIFRTLSPLLTLFLVYGCSTVGPEHKAPDLSVAEQWSDAEDVRIEAGEIDHSEWWNTFNDPILTELIELAHEQNLPLRIAGIRIMESRAHLGRAVGALYPTQSAFGSYSRIKLNGADNPSPNSALPNSSDGSGYYNDYQAGLGAAWELDLWGRNRRGVESADASYIASIATYDDMLVSLTADVATSYVTLRMLEERLAIAQRNAELQQTGLEVAESRFENGAAGELDVAQAKALHGSTVVLVIQLKTSLQHARNGLAILVGKQTDEVRSILGEPGSIPVAPESVAIGIPADLIRRRPDIRLAELQAMAQCAQIGIAKAGLFPRFGIGGAFGVSSPHSDGLFSSDNQTGFISPFFSWNILNYGRISNQIRAEDAQYQALLVNFQQTVLVAQREVEDGVSGFLGAQNGVDQLEKVVLSAKRAEELALNQYREGGSSYSRVLDSQRFLSVWQDQLTVKNADVCINLISIYRSLGGGWQLREGKPLIPDATREEMKERTGWGGLLAEAEEAPDRETEPSDSVRLPDSLF</sequence>
<comment type="similarity">
    <text evidence="1 2">Belongs to the outer membrane factor (OMF) (TC 1.B.17) family.</text>
</comment>
<dbReference type="EMBL" id="CAAHFH010000004">
    <property type="protein sequence ID" value="VGO23458.1"/>
    <property type="molecule type" value="Genomic_DNA"/>
</dbReference>
<dbReference type="NCBIfam" id="TIGR01845">
    <property type="entry name" value="outer_NodT"/>
    <property type="match status" value="1"/>
</dbReference>
<dbReference type="RefSeq" id="WP_168433665.1">
    <property type="nucleotide sequence ID" value="NZ_CAAHFH010000004.1"/>
</dbReference>
<dbReference type="Pfam" id="PF02321">
    <property type="entry name" value="OEP"/>
    <property type="match status" value="2"/>
</dbReference>
<keyword evidence="2" id="KW-0472">Membrane</keyword>
<accession>A0A6C2UT64</accession>
<dbReference type="InterPro" id="IPR003423">
    <property type="entry name" value="OMP_efflux"/>
</dbReference>
<protein>
    <submittedName>
        <fullName evidence="4">Solvent efflux pump outer membrane protein SrpC</fullName>
    </submittedName>
</protein>
<organism evidence="4 5">
    <name type="scientific">Pontiella sulfatireligans</name>
    <dbReference type="NCBI Taxonomy" id="2750658"/>
    <lineage>
        <taxon>Bacteria</taxon>
        <taxon>Pseudomonadati</taxon>
        <taxon>Kiritimatiellota</taxon>
        <taxon>Kiritimatiellia</taxon>
        <taxon>Kiritimatiellales</taxon>
        <taxon>Pontiellaceae</taxon>
        <taxon>Pontiella</taxon>
    </lineage>
</organism>
<reference evidence="4 5" key="1">
    <citation type="submission" date="2019-04" db="EMBL/GenBank/DDBJ databases">
        <authorList>
            <person name="Van Vliet M D."/>
        </authorList>
    </citation>
    <scope>NUCLEOTIDE SEQUENCE [LARGE SCALE GENOMIC DNA]</scope>
    <source>
        <strain evidence="4 5">F21</strain>
    </source>
</reference>
<feature type="region of interest" description="Disordered" evidence="3">
    <location>
        <begin position="518"/>
        <end position="550"/>
    </location>
</feature>
<keyword evidence="2" id="KW-1134">Transmembrane beta strand</keyword>
<evidence type="ECO:0000256" key="3">
    <source>
        <dbReference type="SAM" id="MobiDB-lite"/>
    </source>
</evidence>
<keyword evidence="2" id="KW-0564">Palmitate</keyword>
<dbReference type="GO" id="GO:0005886">
    <property type="term" value="C:plasma membrane"/>
    <property type="evidence" value="ECO:0007669"/>
    <property type="project" value="UniProtKB-SubCell"/>
</dbReference>
<dbReference type="GO" id="GO:0015562">
    <property type="term" value="F:efflux transmembrane transporter activity"/>
    <property type="evidence" value="ECO:0007669"/>
    <property type="project" value="InterPro"/>
</dbReference>
<dbReference type="AlphaFoldDB" id="A0A6C2UT64"/>
<name>A0A6C2UT64_9BACT</name>
<keyword evidence="5" id="KW-1185">Reference proteome</keyword>
<gene>
    <name evidence="4" type="primary">srpC_5</name>
    <name evidence="4" type="ORF">SCARR_05565</name>
</gene>
<dbReference type="Proteomes" id="UP000346198">
    <property type="component" value="Unassembled WGS sequence"/>
</dbReference>
<evidence type="ECO:0000313" key="4">
    <source>
        <dbReference type="EMBL" id="VGO23458.1"/>
    </source>
</evidence>
<evidence type="ECO:0000256" key="1">
    <source>
        <dbReference type="ARBA" id="ARBA00007613"/>
    </source>
</evidence>
<dbReference type="Gene3D" id="1.20.1600.10">
    <property type="entry name" value="Outer membrane efflux proteins (OEP)"/>
    <property type="match status" value="1"/>
</dbReference>
<dbReference type="InterPro" id="IPR010131">
    <property type="entry name" value="MdtP/NodT-like"/>
</dbReference>